<feature type="signal peptide" evidence="1">
    <location>
        <begin position="1"/>
        <end position="27"/>
    </location>
</feature>
<dbReference type="Pfam" id="PF00496">
    <property type="entry name" value="SBP_bac_5"/>
    <property type="match status" value="1"/>
</dbReference>
<dbReference type="GO" id="GO:0015833">
    <property type="term" value="P:peptide transport"/>
    <property type="evidence" value="ECO:0007669"/>
    <property type="project" value="TreeGrafter"/>
</dbReference>
<dbReference type="AlphaFoldDB" id="A0A1A3D6Q6"/>
<proteinExistence type="predicted"/>
<name>A0A1A3D6Q6_MYCAS</name>
<evidence type="ECO:0000256" key="1">
    <source>
        <dbReference type="SAM" id="SignalP"/>
    </source>
</evidence>
<feature type="domain" description="Solute-binding protein family 5" evidence="2">
    <location>
        <begin position="97"/>
        <end position="456"/>
    </location>
</feature>
<reference evidence="3 4" key="1">
    <citation type="submission" date="2016-06" db="EMBL/GenBank/DDBJ databases">
        <authorList>
            <person name="Kjaerup R.B."/>
            <person name="Dalgaard T.S."/>
            <person name="Juul-Madsen H.R."/>
        </authorList>
    </citation>
    <scope>NUCLEOTIDE SEQUENCE [LARGE SCALE GENOMIC DNA]</scope>
    <source>
        <strain evidence="3 4">1276495.2</strain>
    </source>
</reference>
<accession>A0A1A3D6Q6</accession>
<evidence type="ECO:0000313" key="3">
    <source>
        <dbReference type="EMBL" id="OBJ84719.1"/>
    </source>
</evidence>
<dbReference type="Gene3D" id="3.40.190.10">
    <property type="entry name" value="Periplasmic binding protein-like II"/>
    <property type="match status" value="1"/>
</dbReference>
<dbReference type="Gene3D" id="3.90.76.10">
    <property type="entry name" value="Dipeptide-binding Protein, Domain 1"/>
    <property type="match status" value="1"/>
</dbReference>
<dbReference type="GO" id="GO:1904680">
    <property type="term" value="F:peptide transmembrane transporter activity"/>
    <property type="evidence" value="ECO:0007669"/>
    <property type="project" value="TreeGrafter"/>
</dbReference>
<sequence>MAAWGRWRKAAVVTAAAAALTASTLTACSGTAAGQVDYVVDGALSSYNTNTVIGAASAGAQAFARTLTGFGYHGPDGQVVADHDFGTVSVVGGSPLVLDYQIADNAVYSDGKPITCDDLVLAWAAQSGRFGGFDAASQAGYADIANVECTPGQKKARVSFIPDRGVVDYTQLFTATSMMPSHVIADTLGTDITTALLTNKASVIEQVARLWNTTWDLKPGIDLKRFPSSGPYKIERVLDGGAVVLVSNDRWWGPKAITKRITVWPQGGDIQDRVNNRSVDVVDVAAGSSGALATPDNYERSDSPSAGIEQLIFASQGPLAARPARTAFALCTPRDVIAKDAGVAIANSRLSPAAEDAVATADGVAEAAQFNRADANAARTALGGAKLTVRIGYRGPNARLAATVGAIATSCAPAGITVSNVTLDTSGPQALRDGKIDVLVASTGGASGSGSTGSSSMDAYALHGGNGNNLSGYANPQIDGIIGALAVSADPAERARLLSEAAPVLWGDMPTLPLYRQQRTLLMSKKMYAVSRNPTRWGAGWNMDRWALVQ</sequence>
<evidence type="ECO:0000313" key="4">
    <source>
        <dbReference type="Proteomes" id="UP000093925"/>
    </source>
</evidence>
<dbReference type="EMBL" id="LZLM01000081">
    <property type="protein sequence ID" value="OBJ84719.1"/>
    <property type="molecule type" value="Genomic_DNA"/>
</dbReference>
<dbReference type="PANTHER" id="PTHR30290:SF65">
    <property type="entry name" value="MONOACYL PHOSPHATIDYLINOSITOL TETRAMANNOSIDE-BINDING PROTEIN LPQW-RELATED"/>
    <property type="match status" value="1"/>
</dbReference>
<dbReference type="SUPFAM" id="SSF53850">
    <property type="entry name" value="Periplasmic binding protein-like II"/>
    <property type="match status" value="1"/>
</dbReference>
<dbReference type="Proteomes" id="UP000093925">
    <property type="component" value="Unassembled WGS sequence"/>
</dbReference>
<dbReference type="PANTHER" id="PTHR30290">
    <property type="entry name" value="PERIPLASMIC BINDING COMPONENT OF ABC TRANSPORTER"/>
    <property type="match status" value="1"/>
</dbReference>
<dbReference type="InterPro" id="IPR039424">
    <property type="entry name" value="SBP_5"/>
</dbReference>
<keyword evidence="1" id="KW-0732">Signal</keyword>
<evidence type="ECO:0000259" key="2">
    <source>
        <dbReference type="Pfam" id="PF00496"/>
    </source>
</evidence>
<dbReference type="InterPro" id="IPR000914">
    <property type="entry name" value="SBP_5_dom"/>
</dbReference>
<dbReference type="Gene3D" id="3.10.105.10">
    <property type="entry name" value="Dipeptide-binding Protein, Domain 3"/>
    <property type="match status" value="1"/>
</dbReference>
<feature type="chain" id="PRO_5009826231" description="Solute-binding protein family 5 domain-containing protein" evidence="1">
    <location>
        <begin position="28"/>
        <end position="550"/>
    </location>
</feature>
<dbReference type="OrthoDB" id="7888869at2"/>
<protein>
    <recommendedName>
        <fullName evidence="2">Solute-binding protein family 5 domain-containing protein</fullName>
    </recommendedName>
</protein>
<comment type="caution">
    <text evidence="3">The sequence shown here is derived from an EMBL/GenBank/DDBJ whole genome shotgun (WGS) entry which is preliminary data.</text>
</comment>
<dbReference type="RefSeq" id="WP_065140540.1">
    <property type="nucleotide sequence ID" value="NZ_LZKS01000068.1"/>
</dbReference>
<organism evidence="3 4">
    <name type="scientific">Mycobacterium asiaticum</name>
    <dbReference type="NCBI Taxonomy" id="1790"/>
    <lineage>
        <taxon>Bacteria</taxon>
        <taxon>Bacillati</taxon>
        <taxon>Actinomycetota</taxon>
        <taxon>Actinomycetes</taxon>
        <taxon>Mycobacteriales</taxon>
        <taxon>Mycobacteriaceae</taxon>
        <taxon>Mycobacterium</taxon>
    </lineage>
</organism>
<gene>
    <name evidence="3" type="ORF">A5640_15165</name>
</gene>
<dbReference type="PROSITE" id="PS51257">
    <property type="entry name" value="PROKAR_LIPOPROTEIN"/>
    <property type="match status" value="1"/>
</dbReference>